<keyword evidence="4" id="KW-1185">Reference proteome</keyword>
<proteinExistence type="predicted"/>
<protein>
    <submittedName>
        <fullName evidence="3">PEP-CTERM sorting domain-containing protein</fullName>
    </submittedName>
</protein>
<keyword evidence="1" id="KW-1133">Transmembrane helix</keyword>
<name>A0ABZ0RKS5_9BACT</name>
<reference evidence="3 4" key="1">
    <citation type="submission" date="2023-11" db="EMBL/GenBank/DDBJ databases">
        <title>Coraliomargarita sp. nov., isolated from marine algae.</title>
        <authorList>
            <person name="Lee J.K."/>
            <person name="Baek J.H."/>
            <person name="Kim J.M."/>
            <person name="Choi D.G."/>
            <person name="Jeon C.O."/>
        </authorList>
    </citation>
    <scope>NUCLEOTIDE SEQUENCE [LARGE SCALE GENOMIC DNA]</scope>
    <source>
        <strain evidence="3 4">J2-16</strain>
    </source>
</reference>
<feature type="transmembrane region" description="Helical" evidence="1">
    <location>
        <begin position="25"/>
        <end position="42"/>
    </location>
</feature>
<dbReference type="RefSeq" id="WP_319832561.1">
    <property type="nucleotide sequence ID" value="NZ_CP138858.1"/>
</dbReference>
<keyword evidence="1" id="KW-0812">Transmembrane</keyword>
<evidence type="ECO:0000259" key="2">
    <source>
        <dbReference type="Pfam" id="PF07589"/>
    </source>
</evidence>
<gene>
    <name evidence="3" type="ORF">SH580_19885</name>
</gene>
<dbReference type="Pfam" id="PF07589">
    <property type="entry name" value="PEP-CTERM"/>
    <property type="match status" value="1"/>
</dbReference>
<dbReference type="EMBL" id="CP138858">
    <property type="protein sequence ID" value="WPJ95683.1"/>
    <property type="molecule type" value="Genomic_DNA"/>
</dbReference>
<accession>A0ABZ0RKS5</accession>
<keyword evidence="1" id="KW-0472">Membrane</keyword>
<dbReference type="NCBIfam" id="TIGR02595">
    <property type="entry name" value="PEP_CTERM"/>
    <property type="match status" value="1"/>
</dbReference>
<evidence type="ECO:0000256" key="1">
    <source>
        <dbReference type="SAM" id="Phobius"/>
    </source>
</evidence>
<feature type="domain" description="Ice-binding protein C-terminal" evidence="2">
    <location>
        <begin position="21"/>
        <end position="45"/>
    </location>
</feature>
<organism evidence="3 4">
    <name type="scientific">Coraliomargarita algicola</name>
    <dbReference type="NCBI Taxonomy" id="3092156"/>
    <lineage>
        <taxon>Bacteria</taxon>
        <taxon>Pseudomonadati</taxon>
        <taxon>Verrucomicrobiota</taxon>
        <taxon>Opitutia</taxon>
        <taxon>Puniceicoccales</taxon>
        <taxon>Coraliomargaritaceae</taxon>
        <taxon>Coraliomargarita</taxon>
    </lineage>
</organism>
<dbReference type="Proteomes" id="UP001324993">
    <property type="component" value="Chromosome"/>
</dbReference>
<evidence type="ECO:0000313" key="3">
    <source>
        <dbReference type="EMBL" id="WPJ95683.1"/>
    </source>
</evidence>
<evidence type="ECO:0000313" key="4">
    <source>
        <dbReference type="Proteomes" id="UP001324993"/>
    </source>
</evidence>
<sequence>MTQASGAWNATDVDFTVNLTAVPEPGTYALLAGLTGLVSVMLRRRRA</sequence>
<dbReference type="InterPro" id="IPR013424">
    <property type="entry name" value="Ice-binding_C"/>
</dbReference>